<sequence>MKKPNPNDNPWRAAGMVSAIGADLIVCILLGYFGGSFVSDRFGLSPAWKAGGLIIGLFVGIVSVVFLIKRFLEDTNE</sequence>
<name>A0ABW3DIA0_9BACL</name>
<protein>
    <submittedName>
        <fullName evidence="2">AtpZ/AtpI family protein</fullName>
    </submittedName>
</protein>
<dbReference type="RefSeq" id="WP_379291064.1">
    <property type="nucleotide sequence ID" value="NZ_JBHTIU010000091.1"/>
</dbReference>
<evidence type="ECO:0000313" key="3">
    <source>
        <dbReference type="Proteomes" id="UP001597120"/>
    </source>
</evidence>
<reference evidence="3" key="1">
    <citation type="journal article" date="2019" name="Int. J. Syst. Evol. Microbiol.">
        <title>The Global Catalogue of Microorganisms (GCM) 10K type strain sequencing project: providing services to taxonomists for standard genome sequencing and annotation.</title>
        <authorList>
            <consortium name="The Broad Institute Genomics Platform"/>
            <consortium name="The Broad Institute Genome Sequencing Center for Infectious Disease"/>
            <person name="Wu L."/>
            <person name="Ma J."/>
        </authorList>
    </citation>
    <scope>NUCLEOTIDE SEQUENCE [LARGE SCALE GENOMIC DNA]</scope>
    <source>
        <strain evidence="3">CCUG 57263</strain>
    </source>
</reference>
<dbReference type="InterPro" id="IPR032820">
    <property type="entry name" value="ATPase_put"/>
</dbReference>
<keyword evidence="1" id="KW-0472">Membrane</keyword>
<dbReference type="EMBL" id="JBHTIU010000091">
    <property type="protein sequence ID" value="MFD0871865.1"/>
    <property type="molecule type" value="Genomic_DNA"/>
</dbReference>
<accession>A0ABW3DIA0</accession>
<feature type="transmembrane region" description="Helical" evidence="1">
    <location>
        <begin position="12"/>
        <end position="35"/>
    </location>
</feature>
<proteinExistence type="predicted"/>
<comment type="caution">
    <text evidence="2">The sequence shown here is derived from an EMBL/GenBank/DDBJ whole genome shotgun (WGS) entry which is preliminary data.</text>
</comment>
<feature type="transmembrane region" description="Helical" evidence="1">
    <location>
        <begin position="47"/>
        <end position="68"/>
    </location>
</feature>
<keyword evidence="1" id="KW-0812">Transmembrane</keyword>
<dbReference type="Pfam" id="PF09527">
    <property type="entry name" value="ATPase_gene1"/>
    <property type="match status" value="1"/>
</dbReference>
<keyword evidence="3" id="KW-1185">Reference proteome</keyword>
<gene>
    <name evidence="2" type="ORF">ACFQ03_22310</name>
</gene>
<dbReference type="Proteomes" id="UP001597120">
    <property type="component" value="Unassembled WGS sequence"/>
</dbReference>
<evidence type="ECO:0000256" key="1">
    <source>
        <dbReference type="SAM" id="Phobius"/>
    </source>
</evidence>
<evidence type="ECO:0000313" key="2">
    <source>
        <dbReference type="EMBL" id="MFD0871865.1"/>
    </source>
</evidence>
<organism evidence="2 3">
    <name type="scientific">Paenibacillus residui</name>
    <dbReference type="NCBI Taxonomy" id="629724"/>
    <lineage>
        <taxon>Bacteria</taxon>
        <taxon>Bacillati</taxon>
        <taxon>Bacillota</taxon>
        <taxon>Bacilli</taxon>
        <taxon>Bacillales</taxon>
        <taxon>Paenibacillaceae</taxon>
        <taxon>Paenibacillus</taxon>
    </lineage>
</organism>
<keyword evidence="1" id="KW-1133">Transmembrane helix</keyword>